<evidence type="ECO:0000256" key="5">
    <source>
        <dbReference type="PROSITE-ProRule" id="PRU00124"/>
    </source>
</evidence>
<dbReference type="InterPro" id="IPR050328">
    <property type="entry name" value="Dev_Immune_Receptor"/>
</dbReference>
<keyword evidence="4 5" id="KW-1015">Disulfide bond</keyword>
<feature type="non-terminal residue" evidence="6">
    <location>
        <position position="287"/>
    </location>
</feature>
<evidence type="ECO:0000313" key="6">
    <source>
        <dbReference type="EMBL" id="KAK3589233.1"/>
    </source>
</evidence>
<dbReference type="Gene3D" id="4.10.400.10">
    <property type="entry name" value="Low-density Lipoprotein Receptor"/>
    <property type="match status" value="1"/>
</dbReference>
<dbReference type="InterPro" id="IPR036055">
    <property type="entry name" value="LDL_receptor-like_sf"/>
</dbReference>
<gene>
    <name evidence="6" type="ORF">CHS0354_020094</name>
</gene>
<dbReference type="EMBL" id="JAEAOA010001224">
    <property type="protein sequence ID" value="KAK3589233.1"/>
    <property type="molecule type" value="Genomic_DNA"/>
</dbReference>
<reference evidence="6" key="2">
    <citation type="journal article" date="2021" name="Genome Biol. Evol.">
        <title>Developing a high-quality reference genome for a parasitic bivalve with doubly uniparental inheritance (Bivalvia: Unionida).</title>
        <authorList>
            <person name="Smith C.H."/>
        </authorList>
    </citation>
    <scope>NUCLEOTIDE SEQUENCE</scope>
    <source>
        <strain evidence="6">CHS0354</strain>
        <tissue evidence="6">Mantle</tissue>
    </source>
</reference>
<evidence type="ECO:0000256" key="4">
    <source>
        <dbReference type="ARBA" id="ARBA00023157"/>
    </source>
</evidence>
<comment type="caution">
    <text evidence="5">Lacks conserved residue(s) required for the propagation of feature annotation.</text>
</comment>
<dbReference type="PROSITE" id="PS01209">
    <property type="entry name" value="LDLRA_1"/>
    <property type="match status" value="1"/>
</dbReference>
<dbReference type="SMART" id="SM00192">
    <property type="entry name" value="LDLa"/>
    <property type="match status" value="1"/>
</dbReference>
<keyword evidence="3" id="KW-0677">Repeat</keyword>
<keyword evidence="1" id="KW-0433">Leucine-rich repeat</keyword>
<evidence type="ECO:0000256" key="3">
    <source>
        <dbReference type="ARBA" id="ARBA00022737"/>
    </source>
</evidence>
<proteinExistence type="predicted"/>
<keyword evidence="7" id="KW-1185">Reference proteome</keyword>
<dbReference type="PANTHER" id="PTHR24373">
    <property type="entry name" value="SLIT RELATED LEUCINE-RICH REPEAT NEURONAL PROTEIN"/>
    <property type="match status" value="1"/>
</dbReference>
<sequence length="287" mass="33129">MFNINSIISKERNWTCKGEEQFKCRFSFCIKRSQVCDGLIDCNMTYWDEYHCSKYVVNKKQKSFNKNYQRNVDANPPVTILLKQFSCPTPDLTCDCEEHSMDCSHRNLTSLPNNLDIDNGATKFIMRGNRIVIKPDMFIKLDRLTYLDLSENGIEHLPARLFRSLWRLITLYLKGNIISIIQPYAFVGLSHLLTLDISCQRLSKIETNTFLGLKSTRKVNISGNVVTDVADGCFNGLSAIQTLDISNNRIRFIGENVFNGLKKLNFLYTDEYQFCCMAKISRQCFPE</sequence>
<protein>
    <submittedName>
        <fullName evidence="6">Uncharacterized protein</fullName>
    </submittedName>
</protein>
<dbReference type="Gene3D" id="3.80.10.10">
    <property type="entry name" value="Ribonuclease Inhibitor"/>
    <property type="match status" value="1"/>
</dbReference>
<evidence type="ECO:0000256" key="1">
    <source>
        <dbReference type="ARBA" id="ARBA00022614"/>
    </source>
</evidence>
<dbReference type="Proteomes" id="UP001195483">
    <property type="component" value="Unassembled WGS sequence"/>
</dbReference>
<reference evidence="6" key="1">
    <citation type="journal article" date="2021" name="Genome Biol. Evol.">
        <title>A High-Quality Reference Genome for a Parasitic Bivalve with Doubly Uniparental Inheritance (Bivalvia: Unionida).</title>
        <authorList>
            <person name="Smith C.H."/>
        </authorList>
    </citation>
    <scope>NUCLEOTIDE SEQUENCE</scope>
    <source>
        <strain evidence="6">CHS0354</strain>
    </source>
</reference>
<name>A0AAE0SCN4_9BIVA</name>
<keyword evidence="2" id="KW-0732">Signal</keyword>
<dbReference type="SUPFAM" id="SSF52058">
    <property type="entry name" value="L domain-like"/>
    <property type="match status" value="1"/>
</dbReference>
<dbReference type="GO" id="GO:0005615">
    <property type="term" value="C:extracellular space"/>
    <property type="evidence" value="ECO:0007669"/>
    <property type="project" value="TreeGrafter"/>
</dbReference>
<dbReference type="PANTHER" id="PTHR24373:SF370">
    <property type="entry name" value="FISH-LIPS, ISOFORM E"/>
    <property type="match status" value="1"/>
</dbReference>
<dbReference type="PROSITE" id="PS50068">
    <property type="entry name" value="LDLRA_2"/>
    <property type="match status" value="1"/>
</dbReference>
<dbReference type="AlphaFoldDB" id="A0AAE0SCN4"/>
<dbReference type="PROSITE" id="PS51450">
    <property type="entry name" value="LRR"/>
    <property type="match status" value="1"/>
</dbReference>
<dbReference type="InterPro" id="IPR001611">
    <property type="entry name" value="Leu-rich_rpt"/>
</dbReference>
<accession>A0AAE0SCN4</accession>
<dbReference type="GO" id="GO:0031012">
    <property type="term" value="C:extracellular matrix"/>
    <property type="evidence" value="ECO:0007669"/>
    <property type="project" value="TreeGrafter"/>
</dbReference>
<evidence type="ECO:0000313" key="7">
    <source>
        <dbReference type="Proteomes" id="UP001195483"/>
    </source>
</evidence>
<dbReference type="SMART" id="SM00369">
    <property type="entry name" value="LRR_TYP"/>
    <property type="match status" value="5"/>
</dbReference>
<reference evidence="6" key="3">
    <citation type="submission" date="2023-05" db="EMBL/GenBank/DDBJ databases">
        <authorList>
            <person name="Smith C.H."/>
        </authorList>
    </citation>
    <scope>NUCLEOTIDE SEQUENCE</scope>
    <source>
        <strain evidence="6">CHS0354</strain>
        <tissue evidence="6">Mantle</tissue>
    </source>
</reference>
<dbReference type="InterPro" id="IPR002172">
    <property type="entry name" value="LDrepeatLR_classA_rpt"/>
</dbReference>
<feature type="disulfide bond" evidence="5">
    <location>
        <begin position="24"/>
        <end position="42"/>
    </location>
</feature>
<dbReference type="InterPro" id="IPR003591">
    <property type="entry name" value="Leu-rich_rpt_typical-subtyp"/>
</dbReference>
<dbReference type="SUPFAM" id="SSF57424">
    <property type="entry name" value="LDL receptor-like module"/>
    <property type="match status" value="1"/>
</dbReference>
<organism evidence="6 7">
    <name type="scientific">Potamilus streckersoni</name>
    <dbReference type="NCBI Taxonomy" id="2493646"/>
    <lineage>
        <taxon>Eukaryota</taxon>
        <taxon>Metazoa</taxon>
        <taxon>Spiralia</taxon>
        <taxon>Lophotrochozoa</taxon>
        <taxon>Mollusca</taxon>
        <taxon>Bivalvia</taxon>
        <taxon>Autobranchia</taxon>
        <taxon>Heteroconchia</taxon>
        <taxon>Palaeoheterodonta</taxon>
        <taxon>Unionida</taxon>
        <taxon>Unionoidea</taxon>
        <taxon>Unionidae</taxon>
        <taxon>Ambleminae</taxon>
        <taxon>Lampsilini</taxon>
        <taxon>Potamilus</taxon>
    </lineage>
</organism>
<evidence type="ECO:0000256" key="2">
    <source>
        <dbReference type="ARBA" id="ARBA00022729"/>
    </source>
</evidence>
<dbReference type="Pfam" id="PF13855">
    <property type="entry name" value="LRR_8"/>
    <property type="match status" value="2"/>
</dbReference>
<comment type="caution">
    <text evidence="6">The sequence shown here is derived from an EMBL/GenBank/DDBJ whole genome shotgun (WGS) entry which is preliminary data.</text>
</comment>
<dbReference type="InterPro" id="IPR032675">
    <property type="entry name" value="LRR_dom_sf"/>
</dbReference>
<dbReference type="CDD" id="cd00112">
    <property type="entry name" value="LDLa"/>
    <property type="match status" value="1"/>
</dbReference>
<dbReference type="InterPro" id="IPR023415">
    <property type="entry name" value="LDLR_class-A_CS"/>
</dbReference>